<organism evidence="4 5">
    <name type="scientific">Pristionchus fissidentatus</name>
    <dbReference type="NCBI Taxonomy" id="1538716"/>
    <lineage>
        <taxon>Eukaryota</taxon>
        <taxon>Metazoa</taxon>
        <taxon>Ecdysozoa</taxon>
        <taxon>Nematoda</taxon>
        <taxon>Chromadorea</taxon>
        <taxon>Rhabditida</taxon>
        <taxon>Rhabditina</taxon>
        <taxon>Diplogasteromorpha</taxon>
        <taxon>Diplogasteroidea</taxon>
        <taxon>Neodiplogasteridae</taxon>
        <taxon>Pristionchus</taxon>
    </lineage>
</organism>
<proteinExistence type="predicted"/>
<dbReference type="Proteomes" id="UP001432322">
    <property type="component" value="Unassembled WGS sequence"/>
</dbReference>
<comment type="caution">
    <text evidence="4">The sequence shown here is derived from an EMBL/GenBank/DDBJ whole genome shotgun (WGS) entry which is preliminary data.</text>
</comment>
<dbReference type="AlphaFoldDB" id="A0AAV5WW83"/>
<feature type="non-terminal residue" evidence="4">
    <location>
        <position position="107"/>
    </location>
</feature>
<dbReference type="Gene3D" id="2.10.90.10">
    <property type="entry name" value="Cystine-knot cytokines"/>
    <property type="match status" value="1"/>
</dbReference>
<evidence type="ECO:0000259" key="3">
    <source>
        <dbReference type="PROSITE" id="PS51362"/>
    </source>
</evidence>
<gene>
    <name evidence="4" type="ORF">PFISCL1PPCAC_27679</name>
</gene>
<keyword evidence="5" id="KW-1185">Reference proteome</keyword>
<feature type="domain" description="TGF-beta family profile" evidence="3">
    <location>
        <begin position="49"/>
        <end position="107"/>
    </location>
</feature>
<evidence type="ECO:0000256" key="2">
    <source>
        <dbReference type="ARBA" id="ARBA00022525"/>
    </source>
</evidence>
<evidence type="ECO:0000313" key="5">
    <source>
        <dbReference type="Proteomes" id="UP001432322"/>
    </source>
</evidence>
<accession>A0AAV5WW83</accession>
<evidence type="ECO:0000256" key="1">
    <source>
        <dbReference type="ARBA" id="ARBA00004613"/>
    </source>
</evidence>
<sequence>SWLESDSQSVVVSVVVRDENSGVERLDDDEELIVQNVKIGLNVVSRSKRIRRSIRPDNRCKAGEKDQGCCVVTRGFTIQELGMPHIISPTTLGLSYCNGHCNLDASF</sequence>
<dbReference type="SUPFAM" id="SSF57501">
    <property type="entry name" value="Cystine-knot cytokines"/>
    <property type="match status" value="1"/>
</dbReference>
<dbReference type="InterPro" id="IPR001839">
    <property type="entry name" value="TGF-b_C"/>
</dbReference>
<reference evidence="4" key="1">
    <citation type="submission" date="2023-10" db="EMBL/GenBank/DDBJ databases">
        <title>Genome assembly of Pristionchus species.</title>
        <authorList>
            <person name="Yoshida K."/>
            <person name="Sommer R.J."/>
        </authorList>
    </citation>
    <scope>NUCLEOTIDE SEQUENCE</scope>
    <source>
        <strain evidence="4">RS5133</strain>
    </source>
</reference>
<dbReference type="PROSITE" id="PS51362">
    <property type="entry name" value="TGF_BETA_2"/>
    <property type="match status" value="1"/>
</dbReference>
<dbReference type="InterPro" id="IPR029034">
    <property type="entry name" value="Cystine-knot_cytokine"/>
</dbReference>
<keyword evidence="2" id="KW-0964">Secreted</keyword>
<dbReference type="GO" id="GO:0005576">
    <property type="term" value="C:extracellular region"/>
    <property type="evidence" value="ECO:0007669"/>
    <property type="project" value="UniProtKB-SubCell"/>
</dbReference>
<dbReference type="EMBL" id="BTSY01000007">
    <property type="protein sequence ID" value="GMT36382.1"/>
    <property type="molecule type" value="Genomic_DNA"/>
</dbReference>
<feature type="non-terminal residue" evidence="4">
    <location>
        <position position="1"/>
    </location>
</feature>
<name>A0AAV5WW83_9BILA</name>
<evidence type="ECO:0000313" key="4">
    <source>
        <dbReference type="EMBL" id="GMT36382.1"/>
    </source>
</evidence>
<protein>
    <recommendedName>
        <fullName evidence="3">TGF-beta family profile domain-containing protein</fullName>
    </recommendedName>
</protein>
<comment type="subcellular location">
    <subcellularLocation>
        <location evidence="1">Secreted</location>
    </subcellularLocation>
</comment>
<dbReference type="GO" id="GO:0008083">
    <property type="term" value="F:growth factor activity"/>
    <property type="evidence" value="ECO:0007669"/>
    <property type="project" value="InterPro"/>
</dbReference>